<keyword evidence="4" id="KW-1185">Reference proteome</keyword>
<organism evidence="3 4">
    <name type="scientific">Aequorivita soesokkakensis</name>
    <dbReference type="NCBI Taxonomy" id="1385699"/>
    <lineage>
        <taxon>Bacteria</taxon>
        <taxon>Pseudomonadati</taxon>
        <taxon>Bacteroidota</taxon>
        <taxon>Flavobacteriia</taxon>
        <taxon>Flavobacteriales</taxon>
        <taxon>Flavobacteriaceae</taxon>
        <taxon>Aequorivita</taxon>
    </lineage>
</organism>
<dbReference type="PANTHER" id="PTHR43433">
    <property type="entry name" value="HYDROLASE, ALPHA/BETA FOLD FAMILY PROTEIN"/>
    <property type="match status" value="1"/>
</dbReference>
<dbReference type="EMBL" id="LXIE01000004">
    <property type="protein sequence ID" value="OAD92114.1"/>
    <property type="molecule type" value="Genomic_DNA"/>
</dbReference>
<evidence type="ECO:0000259" key="2">
    <source>
        <dbReference type="Pfam" id="PF00561"/>
    </source>
</evidence>
<reference evidence="3 4" key="1">
    <citation type="submission" date="2016-05" db="EMBL/GenBank/DDBJ databases">
        <title>Genome sequencing of Vitellibacter soesokkakensis RSSK-12.</title>
        <authorList>
            <person name="Thevarajoo S."/>
            <person name="Selvaratnam C."/>
            <person name="Goh K.M."/>
            <person name="Chan K.-G."/>
            <person name="Chong C.S."/>
        </authorList>
    </citation>
    <scope>NUCLEOTIDE SEQUENCE [LARGE SCALE GENOMIC DNA]</scope>
    <source>
        <strain evidence="3 4">RSSK-12</strain>
    </source>
</reference>
<sequence>MKKSFLFNAIIILFIAAPCLNAQEPISENGRFTSVNGAKIYYEEYGQGAPLILLHGFGRTASDWKAFIPELSKQYRVIAWDMRGHGRSTNPDTTNVFLHAVAAQDLLMLMDNLKIEKAKVIGHSSGGIIALYVAHLQPERFEAIVPVSAQLNFSTETREFIEHNAKPEDFYIFNDGEKLHGAEKGMQLAYQFYNFRNLTGDPNITSEQLSRIKARTLIVHGDNDFVPVSNAWEMFTTIPNAHLFIVPNGWHMPHEGSLNSADFTRRTLAFLNGEWNNQN</sequence>
<name>A0A1A9LGU9_9FLAO</name>
<accession>A0A1A9LGU9</accession>
<keyword evidence="1" id="KW-0732">Signal</keyword>
<comment type="caution">
    <text evidence="3">The sequence shown here is derived from an EMBL/GenBank/DDBJ whole genome shotgun (WGS) entry which is preliminary data.</text>
</comment>
<dbReference type="STRING" id="1385699.A7A78_09305"/>
<dbReference type="AlphaFoldDB" id="A0A1A9LGU9"/>
<evidence type="ECO:0000256" key="1">
    <source>
        <dbReference type="SAM" id="SignalP"/>
    </source>
</evidence>
<dbReference type="PRINTS" id="PR00111">
    <property type="entry name" value="ABHYDROLASE"/>
</dbReference>
<protein>
    <recommendedName>
        <fullName evidence="2">AB hydrolase-1 domain-containing protein</fullName>
    </recommendedName>
</protein>
<evidence type="ECO:0000313" key="4">
    <source>
        <dbReference type="Proteomes" id="UP000077552"/>
    </source>
</evidence>
<dbReference type="Pfam" id="PF00561">
    <property type="entry name" value="Abhydrolase_1"/>
    <property type="match status" value="1"/>
</dbReference>
<proteinExistence type="predicted"/>
<dbReference type="PANTHER" id="PTHR43433:SF5">
    <property type="entry name" value="AB HYDROLASE-1 DOMAIN-CONTAINING PROTEIN"/>
    <property type="match status" value="1"/>
</dbReference>
<evidence type="ECO:0000313" key="3">
    <source>
        <dbReference type="EMBL" id="OAD92114.1"/>
    </source>
</evidence>
<dbReference type="SUPFAM" id="SSF53474">
    <property type="entry name" value="alpha/beta-Hydrolases"/>
    <property type="match status" value="1"/>
</dbReference>
<feature type="signal peptide" evidence="1">
    <location>
        <begin position="1"/>
        <end position="22"/>
    </location>
</feature>
<dbReference type="InterPro" id="IPR029058">
    <property type="entry name" value="AB_hydrolase_fold"/>
</dbReference>
<feature type="domain" description="AB hydrolase-1" evidence="2">
    <location>
        <begin position="50"/>
        <end position="154"/>
    </location>
</feature>
<dbReference type="Gene3D" id="3.40.50.1820">
    <property type="entry name" value="alpha/beta hydrolase"/>
    <property type="match status" value="1"/>
</dbReference>
<dbReference type="InterPro" id="IPR050471">
    <property type="entry name" value="AB_hydrolase"/>
</dbReference>
<dbReference type="RefSeq" id="WP_068761082.1">
    <property type="nucleotide sequence ID" value="NZ_LXIE01000004.1"/>
</dbReference>
<dbReference type="Proteomes" id="UP000077552">
    <property type="component" value="Unassembled WGS sequence"/>
</dbReference>
<gene>
    <name evidence="3" type="ORF">A7A78_09305</name>
</gene>
<feature type="chain" id="PRO_5008392271" description="AB hydrolase-1 domain-containing protein" evidence="1">
    <location>
        <begin position="23"/>
        <end position="279"/>
    </location>
</feature>
<dbReference type="OrthoDB" id="9780932at2"/>
<dbReference type="InterPro" id="IPR000073">
    <property type="entry name" value="AB_hydrolase_1"/>
</dbReference>